<protein>
    <submittedName>
        <fullName evidence="2">Mitochondrial protein AtMg00860</fullName>
    </submittedName>
</protein>
<evidence type="ECO:0000313" key="2">
    <source>
        <dbReference type="RefSeq" id="XP_075096178.1"/>
    </source>
</evidence>
<reference evidence="2" key="2">
    <citation type="submission" date="2025-08" db="UniProtKB">
        <authorList>
            <consortium name="RefSeq"/>
        </authorList>
    </citation>
    <scope>IDENTIFICATION</scope>
    <source>
        <tissue evidence="2">Leaf</tissue>
    </source>
</reference>
<organism evidence="1 2">
    <name type="scientific">Nicotiana tabacum</name>
    <name type="common">Common tobacco</name>
    <dbReference type="NCBI Taxonomy" id="4097"/>
    <lineage>
        <taxon>Eukaryota</taxon>
        <taxon>Viridiplantae</taxon>
        <taxon>Streptophyta</taxon>
        <taxon>Embryophyta</taxon>
        <taxon>Tracheophyta</taxon>
        <taxon>Spermatophyta</taxon>
        <taxon>Magnoliopsida</taxon>
        <taxon>eudicotyledons</taxon>
        <taxon>Gunneridae</taxon>
        <taxon>Pentapetalae</taxon>
        <taxon>asterids</taxon>
        <taxon>lamiids</taxon>
        <taxon>Solanales</taxon>
        <taxon>Solanaceae</taxon>
        <taxon>Nicotianoideae</taxon>
        <taxon>Nicotianeae</taxon>
        <taxon>Nicotiana</taxon>
    </lineage>
</organism>
<reference evidence="1" key="1">
    <citation type="journal article" date="2014" name="Nat. Commun.">
        <title>The tobacco genome sequence and its comparison with those of tomato and potato.</title>
        <authorList>
            <person name="Sierro N."/>
            <person name="Battey J.N."/>
            <person name="Ouadi S."/>
            <person name="Bakaher N."/>
            <person name="Bovet L."/>
            <person name="Willig A."/>
            <person name="Goepfert S."/>
            <person name="Peitsch M.C."/>
            <person name="Ivanov N.V."/>
        </authorList>
    </citation>
    <scope>NUCLEOTIDE SEQUENCE [LARGE SCALE GENOMIC DNA]</scope>
</reference>
<name>A0AC58TG19_TOBAC</name>
<keyword evidence="1" id="KW-1185">Reference proteome</keyword>
<dbReference type="Proteomes" id="UP000790787">
    <property type="component" value="Chromosome 20"/>
</dbReference>
<proteinExistence type="predicted"/>
<evidence type="ECO:0000313" key="1">
    <source>
        <dbReference type="Proteomes" id="UP000790787"/>
    </source>
</evidence>
<sequence length="169" mass="19486">MNSVFRPHLRRFVLVFFDDILVYSGSWKLHLEHLATILQLLKDHKLVAKEAKSLFGQKKIDYLGHVVSEKGLSVDPTKIQAILQWPVPRNVKEVRSFLGLAGYYRRFIRQYASIASPITDLLRKETFKWTDQAQEAFEILKKALGSALVLSLPDFSLEFHIETDDSRSV</sequence>
<dbReference type="RefSeq" id="XP_075096178.1">
    <property type="nucleotide sequence ID" value="XM_075240077.1"/>
</dbReference>
<gene>
    <name evidence="2" type="primary">LOC142174292</name>
</gene>
<accession>A0AC58TG19</accession>